<dbReference type="Gene3D" id="2.60.120.650">
    <property type="entry name" value="Cupin"/>
    <property type="match status" value="1"/>
</dbReference>
<dbReference type="PROSITE" id="PS51184">
    <property type="entry name" value="JMJC"/>
    <property type="match status" value="1"/>
</dbReference>
<evidence type="ECO:0000313" key="6">
    <source>
        <dbReference type="Proteomes" id="UP000053263"/>
    </source>
</evidence>
<gene>
    <name evidence="5" type="ORF">PLICRDRAFT_119790</name>
</gene>
<comment type="subcellular location">
    <subcellularLocation>
        <location evidence="1">Nucleus</location>
    </subcellularLocation>
</comment>
<dbReference type="Proteomes" id="UP000053263">
    <property type="component" value="Unassembled WGS sequence"/>
</dbReference>
<dbReference type="OrthoDB" id="1667110at2759"/>
<evidence type="ECO:0000256" key="3">
    <source>
        <dbReference type="ARBA" id="ARBA00023242"/>
    </source>
</evidence>
<dbReference type="SUPFAM" id="SSF51197">
    <property type="entry name" value="Clavaminate synthase-like"/>
    <property type="match status" value="1"/>
</dbReference>
<dbReference type="PANTHER" id="PTHR12549">
    <property type="entry name" value="JMJC DOMAIN-CONTAINING HISTONE DEMETHYLATION PROTEIN"/>
    <property type="match status" value="1"/>
</dbReference>
<feature type="domain" description="JmjC" evidence="4">
    <location>
        <begin position="102"/>
        <end position="257"/>
    </location>
</feature>
<dbReference type="GO" id="GO:0032454">
    <property type="term" value="F:histone H3K9 demethylase activity"/>
    <property type="evidence" value="ECO:0007669"/>
    <property type="project" value="InterPro"/>
</dbReference>
<dbReference type="AlphaFoldDB" id="A0A0C9SVM1"/>
<dbReference type="SMART" id="SM00558">
    <property type="entry name" value="JmjC"/>
    <property type="match status" value="1"/>
</dbReference>
<dbReference type="GO" id="GO:0000785">
    <property type="term" value="C:chromatin"/>
    <property type="evidence" value="ECO:0007669"/>
    <property type="project" value="TreeGrafter"/>
</dbReference>
<evidence type="ECO:0000259" key="4">
    <source>
        <dbReference type="PROSITE" id="PS51184"/>
    </source>
</evidence>
<keyword evidence="6" id="KW-1185">Reference proteome</keyword>
<dbReference type="EMBL" id="KN832582">
    <property type="protein sequence ID" value="KII83135.1"/>
    <property type="molecule type" value="Genomic_DNA"/>
</dbReference>
<keyword evidence="3" id="KW-0539">Nucleus</keyword>
<evidence type="ECO:0000313" key="5">
    <source>
        <dbReference type="EMBL" id="KII83135.1"/>
    </source>
</evidence>
<evidence type="ECO:0000256" key="2">
    <source>
        <dbReference type="ARBA" id="ARBA00022723"/>
    </source>
</evidence>
<dbReference type="InterPro" id="IPR003347">
    <property type="entry name" value="JmjC_dom"/>
</dbReference>
<dbReference type="GO" id="GO:0003712">
    <property type="term" value="F:transcription coregulator activity"/>
    <property type="evidence" value="ECO:0007669"/>
    <property type="project" value="TreeGrafter"/>
</dbReference>
<keyword evidence="2" id="KW-0479">Metal-binding</keyword>
<dbReference type="InterPro" id="IPR045109">
    <property type="entry name" value="LSDs-like"/>
</dbReference>
<dbReference type="GO" id="GO:0000118">
    <property type="term" value="C:histone deacetylase complex"/>
    <property type="evidence" value="ECO:0007669"/>
    <property type="project" value="TreeGrafter"/>
</dbReference>
<dbReference type="GO" id="GO:0006357">
    <property type="term" value="P:regulation of transcription by RNA polymerase II"/>
    <property type="evidence" value="ECO:0007669"/>
    <property type="project" value="TreeGrafter"/>
</dbReference>
<dbReference type="GO" id="GO:0046872">
    <property type="term" value="F:metal ion binding"/>
    <property type="evidence" value="ECO:0007669"/>
    <property type="project" value="UniProtKB-KW"/>
</dbReference>
<accession>A0A0C9SVM1</accession>
<dbReference type="Pfam" id="PF02373">
    <property type="entry name" value="JmjC"/>
    <property type="match status" value="1"/>
</dbReference>
<name>A0A0C9SVM1_PLICR</name>
<protein>
    <submittedName>
        <fullName evidence="5">Unplaced genomic scaffold PLICRscaffold_29, whole genome shotgun sequence</fullName>
    </submittedName>
</protein>
<evidence type="ECO:0000256" key="1">
    <source>
        <dbReference type="ARBA" id="ARBA00004123"/>
    </source>
</evidence>
<organism evidence="5 6">
    <name type="scientific">Plicaturopsis crispa FD-325 SS-3</name>
    <dbReference type="NCBI Taxonomy" id="944288"/>
    <lineage>
        <taxon>Eukaryota</taxon>
        <taxon>Fungi</taxon>
        <taxon>Dikarya</taxon>
        <taxon>Basidiomycota</taxon>
        <taxon>Agaricomycotina</taxon>
        <taxon>Agaricomycetes</taxon>
        <taxon>Agaricomycetidae</taxon>
        <taxon>Amylocorticiales</taxon>
        <taxon>Amylocorticiaceae</taxon>
        <taxon>Plicatura</taxon>
        <taxon>Plicaturopsis crispa</taxon>
    </lineage>
</organism>
<proteinExistence type="predicted"/>
<sequence length="257" mass="29046">MKFRNAWATGIPLVVTGVHEKVQSQWTPALFSKRFGKDSVWLVNCQTDEPERGTVEDFFRNFGTPKPINQSILKLKDWPTQTDFQALCPELYKDFLNAVPMPDYTRPDGIRNLASYFDTSSIVPDLGPKLYIAHGTRQDDEHSGSTRLHTDITDAVNMMMYAGDSSDGSRGFAVWHIFRASDSDVLRSFLSNRLQETDSDVDVDPIHGQNTYMTPSMIEKLQEMHGIKPYVIMQFVGDAVFIPAGCPHQVRSSMLCM</sequence>
<reference evidence="5 6" key="1">
    <citation type="submission" date="2014-06" db="EMBL/GenBank/DDBJ databases">
        <title>Evolutionary Origins and Diversification of the Mycorrhizal Mutualists.</title>
        <authorList>
            <consortium name="DOE Joint Genome Institute"/>
            <consortium name="Mycorrhizal Genomics Consortium"/>
            <person name="Kohler A."/>
            <person name="Kuo A."/>
            <person name="Nagy L.G."/>
            <person name="Floudas D."/>
            <person name="Copeland A."/>
            <person name="Barry K.W."/>
            <person name="Cichocki N."/>
            <person name="Veneault-Fourrey C."/>
            <person name="LaButti K."/>
            <person name="Lindquist E.A."/>
            <person name="Lipzen A."/>
            <person name="Lundell T."/>
            <person name="Morin E."/>
            <person name="Murat C."/>
            <person name="Riley R."/>
            <person name="Ohm R."/>
            <person name="Sun H."/>
            <person name="Tunlid A."/>
            <person name="Henrissat B."/>
            <person name="Grigoriev I.V."/>
            <person name="Hibbett D.S."/>
            <person name="Martin F."/>
        </authorList>
    </citation>
    <scope>NUCLEOTIDE SEQUENCE [LARGE SCALE GENOMIC DNA]</scope>
    <source>
        <strain evidence="5 6">FD-325 SS-3</strain>
    </source>
</reference>
<dbReference type="HOGENOM" id="CLU_067901_1_0_1"/>
<dbReference type="PANTHER" id="PTHR12549:SF38">
    <property type="entry name" value="JMJC DOMAIN-CONTAINING HISTONE DEMETHYLASE 2, ISOFORM A"/>
    <property type="match status" value="1"/>
</dbReference>
<dbReference type="GO" id="GO:0031490">
    <property type="term" value="F:chromatin DNA binding"/>
    <property type="evidence" value="ECO:0007669"/>
    <property type="project" value="TreeGrafter"/>
</dbReference>